<accession>A0A6G6Y1F5</accession>
<dbReference type="AlphaFoldDB" id="A0A6G6Y1F5"/>
<keyword evidence="3 7" id="KW-0812">Transmembrane</keyword>
<evidence type="ECO:0000313" key="9">
    <source>
        <dbReference type="EMBL" id="QIG78774.1"/>
    </source>
</evidence>
<feature type="transmembrane region" description="Helical" evidence="7">
    <location>
        <begin position="27"/>
        <end position="44"/>
    </location>
</feature>
<evidence type="ECO:0000256" key="1">
    <source>
        <dbReference type="ARBA" id="ARBA00004141"/>
    </source>
</evidence>
<dbReference type="EMBL" id="CP049109">
    <property type="protein sequence ID" value="QIG78774.1"/>
    <property type="molecule type" value="Genomic_DNA"/>
</dbReference>
<dbReference type="GO" id="GO:0022857">
    <property type="term" value="F:transmembrane transporter activity"/>
    <property type="evidence" value="ECO:0007669"/>
    <property type="project" value="InterPro"/>
</dbReference>
<feature type="compositionally biased region" description="Basic and acidic residues" evidence="6">
    <location>
        <begin position="8"/>
        <end position="20"/>
    </location>
</feature>
<evidence type="ECO:0000313" key="10">
    <source>
        <dbReference type="Proteomes" id="UP000501568"/>
    </source>
</evidence>
<feature type="transmembrane region" description="Helical" evidence="7">
    <location>
        <begin position="156"/>
        <end position="182"/>
    </location>
</feature>
<dbReference type="InterPro" id="IPR020846">
    <property type="entry name" value="MFS_dom"/>
</dbReference>
<feature type="transmembrane region" description="Helical" evidence="7">
    <location>
        <begin position="122"/>
        <end position="144"/>
    </location>
</feature>
<keyword evidence="10" id="KW-1185">Reference proteome</keyword>
<feature type="region of interest" description="Disordered" evidence="6">
    <location>
        <begin position="1"/>
        <end position="22"/>
    </location>
</feature>
<dbReference type="GO" id="GO:0016020">
    <property type="term" value="C:membrane"/>
    <property type="evidence" value="ECO:0007669"/>
    <property type="project" value="UniProtKB-SubCell"/>
</dbReference>
<dbReference type="PROSITE" id="PS50850">
    <property type="entry name" value="MFS"/>
    <property type="match status" value="1"/>
</dbReference>
<feature type="transmembrane region" description="Helical" evidence="7">
    <location>
        <begin position="415"/>
        <end position="435"/>
    </location>
</feature>
<feature type="transmembrane region" description="Helical" evidence="7">
    <location>
        <begin position="317"/>
        <end position="337"/>
    </location>
</feature>
<keyword evidence="2" id="KW-0813">Transport</keyword>
<keyword evidence="5 7" id="KW-0472">Membrane</keyword>
<proteinExistence type="predicted"/>
<comment type="subcellular location">
    <subcellularLocation>
        <location evidence="1">Membrane</location>
        <topology evidence="1">Multi-pass membrane protein</topology>
    </subcellularLocation>
</comment>
<evidence type="ECO:0000256" key="2">
    <source>
        <dbReference type="ARBA" id="ARBA00022448"/>
    </source>
</evidence>
<feature type="domain" description="Major facilitator superfamily (MFS) profile" evidence="8">
    <location>
        <begin position="31"/>
        <end position="438"/>
    </location>
</feature>
<evidence type="ECO:0000256" key="5">
    <source>
        <dbReference type="ARBA" id="ARBA00023136"/>
    </source>
</evidence>
<dbReference type="Gene3D" id="1.20.1250.20">
    <property type="entry name" value="MFS general substrate transporter like domains"/>
    <property type="match status" value="2"/>
</dbReference>
<dbReference type="RefSeq" id="WP_165325772.1">
    <property type="nucleotide sequence ID" value="NZ_CP049109.1"/>
</dbReference>
<feature type="transmembrane region" description="Helical" evidence="7">
    <location>
        <begin position="343"/>
        <end position="363"/>
    </location>
</feature>
<gene>
    <name evidence="9" type="ORF">G5C33_02520</name>
</gene>
<dbReference type="PANTHER" id="PTHR23505">
    <property type="entry name" value="SPINSTER"/>
    <property type="match status" value="1"/>
</dbReference>
<dbReference type="InterPro" id="IPR036259">
    <property type="entry name" value="MFS_trans_sf"/>
</dbReference>
<protein>
    <submittedName>
        <fullName evidence="9">MFS transporter</fullName>
    </submittedName>
</protein>
<evidence type="ECO:0000256" key="6">
    <source>
        <dbReference type="SAM" id="MobiDB-lite"/>
    </source>
</evidence>
<feature type="transmembrane region" description="Helical" evidence="7">
    <location>
        <begin position="194"/>
        <end position="216"/>
    </location>
</feature>
<feature type="transmembrane region" description="Helical" evidence="7">
    <location>
        <begin position="66"/>
        <end position="90"/>
    </location>
</feature>
<dbReference type="InterPro" id="IPR044770">
    <property type="entry name" value="MFS_spinster-like"/>
</dbReference>
<feature type="transmembrane region" description="Helical" evidence="7">
    <location>
        <begin position="97"/>
        <end position="116"/>
    </location>
</feature>
<feature type="transmembrane region" description="Helical" evidence="7">
    <location>
        <begin position="375"/>
        <end position="395"/>
    </location>
</feature>
<evidence type="ECO:0000256" key="3">
    <source>
        <dbReference type="ARBA" id="ARBA00022692"/>
    </source>
</evidence>
<evidence type="ECO:0000256" key="4">
    <source>
        <dbReference type="ARBA" id="ARBA00022989"/>
    </source>
</evidence>
<sequence>MRTLLMADDGKTVPDQRQDGARGGVEPHWWALAVLFLYYSFTYVDRSLASVLVPEIKRTIHLSDTAIGMILGAIPTGAFALASLPAGFAADRFPRKWIIGLGVALFSIATVLLGLSDGAWEIMAARALGAIGEAAILPASYSFLADSFPRKRVGTAIAIFSMGAKAGVATSLALGGAVLIFAQDIVARGQGFGLFAWQVEFLIFAGPMLLCLLLILTLKEPPRQRMATFGERKGSELAAYVKSQRRLLLLLIGGFAAVCFCGFSLGNWIPAYLSRRFAMQPQEYGPILALLSIASGLTMLVKGMLIDWLYIRGVKDAYVRLYTWLLAGSLPIVWTMFLVDSKWLFLVMLGLVQIVTIPFISYASTTFQVIAPGNIRARITSAALILFAIAGGLGTSSVGAMNDLLFGGDSGLGNSLALGVSVMMPTALILLRLALKPLHAAVVQAEQLNREMPPEPAKPMGGAEADV</sequence>
<dbReference type="Pfam" id="PF07690">
    <property type="entry name" value="MFS_1"/>
    <property type="match status" value="1"/>
</dbReference>
<reference evidence="9 10" key="1">
    <citation type="submission" date="2020-02" db="EMBL/GenBank/DDBJ databases">
        <authorList>
            <person name="Zheng R.K."/>
            <person name="Sun C.M."/>
        </authorList>
    </citation>
    <scope>NUCLEOTIDE SEQUENCE [LARGE SCALE GENOMIC DNA]</scope>
    <source>
        <strain evidence="10">zrk23</strain>
    </source>
</reference>
<dbReference type="SUPFAM" id="SSF103473">
    <property type="entry name" value="MFS general substrate transporter"/>
    <property type="match status" value="1"/>
</dbReference>
<dbReference type="PANTHER" id="PTHR23505:SF79">
    <property type="entry name" value="PROTEIN SPINSTER"/>
    <property type="match status" value="1"/>
</dbReference>
<feature type="transmembrane region" description="Helical" evidence="7">
    <location>
        <begin position="247"/>
        <end position="269"/>
    </location>
</feature>
<name>A0A6G6Y1F5_9SPHN</name>
<dbReference type="KEGG" id="spzr:G5C33_02520"/>
<evidence type="ECO:0000256" key="7">
    <source>
        <dbReference type="SAM" id="Phobius"/>
    </source>
</evidence>
<keyword evidence="4 7" id="KW-1133">Transmembrane helix</keyword>
<feature type="transmembrane region" description="Helical" evidence="7">
    <location>
        <begin position="284"/>
        <end position="305"/>
    </location>
</feature>
<dbReference type="InterPro" id="IPR011701">
    <property type="entry name" value="MFS"/>
</dbReference>
<evidence type="ECO:0000259" key="8">
    <source>
        <dbReference type="PROSITE" id="PS50850"/>
    </source>
</evidence>
<dbReference type="Proteomes" id="UP000501568">
    <property type="component" value="Chromosome"/>
</dbReference>
<organism evidence="9 10">
    <name type="scientific">Stakelama tenebrarum</name>
    <dbReference type="NCBI Taxonomy" id="2711215"/>
    <lineage>
        <taxon>Bacteria</taxon>
        <taxon>Pseudomonadati</taxon>
        <taxon>Pseudomonadota</taxon>
        <taxon>Alphaproteobacteria</taxon>
        <taxon>Sphingomonadales</taxon>
        <taxon>Sphingomonadaceae</taxon>
        <taxon>Stakelama</taxon>
    </lineage>
</organism>